<dbReference type="GeneID" id="88831163"/>
<dbReference type="AlphaFoldDB" id="A0A2X2M071"/>
<name>A0A2X2M071_SPHMU</name>
<dbReference type="EMBL" id="UAUU01000011">
    <property type="protein sequence ID" value="SPZ95260.1"/>
    <property type="molecule type" value="Genomic_DNA"/>
</dbReference>
<dbReference type="RefSeq" id="WP_046673540.1">
    <property type="nucleotide sequence ID" value="NZ_CP068086.1"/>
</dbReference>
<evidence type="ECO:0000313" key="4">
    <source>
        <dbReference type="Proteomes" id="UP000432350"/>
    </source>
</evidence>
<evidence type="ECO:0000313" key="3">
    <source>
        <dbReference type="Proteomes" id="UP000251241"/>
    </source>
</evidence>
<gene>
    <name evidence="1" type="ORF">NCTC11343_05870</name>
    <name evidence="2" type="ORF">SPHINGO8BC_60750</name>
</gene>
<protein>
    <submittedName>
        <fullName evidence="1">Uncharacterized protein</fullName>
    </submittedName>
</protein>
<accession>A0A654DKP2</accession>
<proteinExistence type="predicted"/>
<organism evidence="1 3">
    <name type="scientific">Sphingobacterium multivorum</name>
    <dbReference type="NCBI Taxonomy" id="28454"/>
    <lineage>
        <taxon>Bacteria</taxon>
        <taxon>Pseudomonadati</taxon>
        <taxon>Bacteroidota</taxon>
        <taxon>Sphingobacteriia</taxon>
        <taxon>Sphingobacteriales</taxon>
        <taxon>Sphingobacteriaceae</taxon>
        <taxon>Sphingobacterium</taxon>
    </lineage>
</organism>
<dbReference type="Proteomes" id="UP000251241">
    <property type="component" value="Unassembled WGS sequence"/>
</dbReference>
<dbReference type="EMBL" id="CABWMV010000025">
    <property type="protein sequence ID" value="VXD05902.1"/>
    <property type="molecule type" value="Genomic_DNA"/>
</dbReference>
<dbReference type="Proteomes" id="UP000432350">
    <property type="component" value="Unassembled WGS sequence"/>
</dbReference>
<sequence length="61" mass="7255">MDKEQIQNWLDNGYDILHHGRPVKVEGDLWDYIDGLGSYENVYVLRELIYWTEEELANIGK</sequence>
<reference evidence="2 4" key="2">
    <citation type="submission" date="2019-10" db="EMBL/GenBank/DDBJ databases">
        <authorList>
            <person name="Karimi E."/>
        </authorList>
    </citation>
    <scope>NUCLEOTIDE SEQUENCE [LARGE SCALE GENOMIC DNA]</scope>
    <source>
        <strain evidence="2">Sphingobacterium sp. 8BC</strain>
    </source>
</reference>
<evidence type="ECO:0000313" key="1">
    <source>
        <dbReference type="EMBL" id="SPZ95260.1"/>
    </source>
</evidence>
<evidence type="ECO:0000313" key="2">
    <source>
        <dbReference type="EMBL" id="VXD05902.1"/>
    </source>
</evidence>
<reference evidence="1 3" key="1">
    <citation type="submission" date="2018-06" db="EMBL/GenBank/DDBJ databases">
        <authorList>
            <consortium name="Pathogen Informatics"/>
            <person name="Doyle S."/>
        </authorList>
    </citation>
    <scope>NUCLEOTIDE SEQUENCE [LARGE SCALE GENOMIC DNA]</scope>
    <source>
        <strain evidence="1 3">NCTC11343</strain>
    </source>
</reference>
<accession>A0A2X2M071</accession>